<accession>A0A4V3JQC4</accession>
<dbReference type="Proteomes" id="UP000297609">
    <property type="component" value="Unassembled WGS sequence"/>
</dbReference>
<evidence type="ECO:0000313" key="6">
    <source>
        <dbReference type="EMBL" id="TGL55090.1"/>
    </source>
</evidence>
<keyword evidence="3 5" id="KW-1133">Transmembrane helix</keyword>
<evidence type="ECO:0000256" key="4">
    <source>
        <dbReference type="ARBA" id="ARBA00023136"/>
    </source>
</evidence>
<keyword evidence="7" id="KW-1185">Reference proteome</keyword>
<feature type="transmembrane region" description="Helical" evidence="5">
    <location>
        <begin position="73"/>
        <end position="91"/>
    </location>
</feature>
<protein>
    <submittedName>
        <fullName evidence="6">DoxX family membrane protein</fullName>
    </submittedName>
</protein>
<comment type="subcellular location">
    <subcellularLocation>
        <location evidence="1">Membrane</location>
        <topology evidence="1">Multi-pass membrane protein</topology>
    </subcellularLocation>
</comment>
<dbReference type="RefSeq" id="WP_135618277.1">
    <property type="nucleotide sequence ID" value="NZ_RQGG01000013.1"/>
</dbReference>
<dbReference type="Pfam" id="PF07681">
    <property type="entry name" value="DoxX"/>
    <property type="match status" value="1"/>
</dbReference>
<keyword evidence="2 5" id="KW-0812">Transmembrane</keyword>
<sequence>MKVLYHTVRILLGALFLFSSIAVLFNLVQEPELTGNMKTFNDGIKASGYLITLLKITELVCAIALLTGRFVPLASVILAPIVVNIFFVHLMIANDGLPVGIFVLVANAFLGFYHRSAFKPLFVPVYKG</sequence>
<comment type="caution">
    <text evidence="6">The sequence shown here is derived from an EMBL/GenBank/DDBJ whole genome shotgun (WGS) entry which is preliminary data.</text>
</comment>
<dbReference type="GO" id="GO:0016020">
    <property type="term" value="C:membrane"/>
    <property type="evidence" value="ECO:0007669"/>
    <property type="project" value="UniProtKB-SubCell"/>
</dbReference>
<dbReference type="OrthoDB" id="341561at2"/>
<name>A0A4V3JQC4_9LEPT</name>
<evidence type="ECO:0000256" key="1">
    <source>
        <dbReference type="ARBA" id="ARBA00004141"/>
    </source>
</evidence>
<organism evidence="6 7">
    <name type="scientific">Leptospira kemamanensis</name>
    <dbReference type="NCBI Taxonomy" id="2484942"/>
    <lineage>
        <taxon>Bacteria</taxon>
        <taxon>Pseudomonadati</taxon>
        <taxon>Spirochaetota</taxon>
        <taxon>Spirochaetia</taxon>
        <taxon>Leptospirales</taxon>
        <taxon>Leptospiraceae</taxon>
        <taxon>Leptospira</taxon>
    </lineage>
</organism>
<dbReference type="EMBL" id="RQGG01000013">
    <property type="protein sequence ID" value="TGL55090.1"/>
    <property type="molecule type" value="Genomic_DNA"/>
</dbReference>
<evidence type="ECO:0000313" key="7">
    <source>
        <dbReference type="Proteomes" id="UP000297609"/>
    </source>
</evidence>
<proteinExistence type="predicted"/>
<evidence type="ECO:0000256" key="3">
    <source>
        <dbReference type="ARBA" id="ARBA00022989"/>
    </source>
</evidence>
<feature type="transmembrane region" description="Helical" evidence="5">
    <location>
        <begin position="7"/>
        <end position="28"/>
    </location>
</feature>
<dbReference type="InterPro" id="IPR032808">
    <property type="entry name" value="DoxX"/>
</dbReference>
<reference evidence="6" key="1">
    <citation type="journal article" date="2019" name="PLoS Negl. Trop. Dis.">
        <title>Revisiting the worldwide diversity of Leptospira species in the environment.</title>
        <authorList>
            <person name="Vincent A.T."/>
            <person name="Schiettekatte O."/>
            <person name="Bourhy P."/>
            <person name="Veyrier F.J."/>
            <person name="Picardeau M."/>
        </authorList>
    </citation>
    <scope>NUCLEOTIDE SEQUENCE [LARGE SCALE GENOMIC DNA]</scope>
    <source>
        <strain evidence="6">201702454</strain>
    </source>
</reference>
<keyword evidence="4 5" id="KW-0472">Membrane</keyword>
<gene>
    <name evidence="6" type="ORF">EHQ59_05645</name>
</gene>
<evidence type="ECO:0000256" key="2">
    <source>
        <dbReference type="ARBA" id="ARBA00022692"/>
    </source>
</evidence>
<evidence type="ECO:0000256" key="5">
    <source>
        <dbReference type="SAM" id="Phobius"/>
    </source>
</evidence>
<feature type="transmembrane region" description="Helical" evidence="5">
    <location>
        <begin position="97"/>
        <end position="113"/>
    </location>
</feature>
<feature type="transmembrane region" description="Helical" evidence="5">
    <location>
        <begin position="48"/>
        <end position="66"/>
    </location>
</feature>
<dbReference type="AlphaFoldDB" id="A0A4V3JQC4"/>